<comment type="caution">
    <text evidence="1">The sequence shown here is derived from an EMBL/GenBank/DDBJ whole genome shotgun (WGS) entry which is preliminary data.</text>
</comment>
<proteinExistence type="predicted"/>
<dbReference type="Proteomes" id="UP000823388">
    <property type="component" value="Chromosome 4N"/>
</dbReference>
<accession>A0A8T0T318</accession>
<sequence length="152" mass="16852">MGVDIDRSVNIGWGPYVFWINGVVHHRIGSLLPNEGDPTQYAQLYIHDTSNEVQNRLRIYSSESAHDDMPDPEIVQSLIAMLDECNPLVKQFRMARDRLVSPTAPDVSIRLVGTSDTSADRYSLSVVDELAALIVAGDSSVPRQFDIVVESP</sequence>
<evidence type="ECO:0000313" key="1">
    <source>
        <dbReference type="EMBL" id="KAG2606072.1"/>
    </source>
</evidence>
<evidence type="ECO:0000313" key="2">
    <source>
        <dbReference type="Proteomes" id="UP000823388"/>
    </source>
</evidence>
<reference evidence="1" key="1">
    <citation type="submission" date="2020-05" db="EMBL/GenBank/DDBJ databases">
        <title>WGS assembly of Panicum virgatum.</title>
        <authorList>
            <person name="Lovell J.T."/>
            <person name="Jenkins J."/>
            <person name="Shu S."/>
            <person name="Juenger T.E."/>
            <person name="Schmutz J."/>
        </authorList>
    </citation>
    <scope>NUCLEOTIDE SEQUENCE</scope>
    <source>
        <strain evidence="1">AP13</strain>
    </source>
</reference>
<dbReference type="PANTHER" id="PTHR45786">
    <property type="entry name" value="DNA BINDING PROTEIN-LIKE"/>
    <property type="match status" value="1"/>
</dbReference>
<organism evidence="1 2">
    <name type="scientific">Panicum virgatum</name>
    <name type="common">Blackwell switchgrass</name>
    <dbReference type="NCBI Taxonomy" id="38727"/>
    <lineage>
        <taxon>Eukaryota</taxon>
        <taxon>Viridiplantae</taxon>
        <taxon>Streptophyta</taxon>
        <taxon>Embryophyta</taxon>
        <taxon>Tracheophyta</taxon>
        <taxon>Spermatophyta</taxon>
        <taxon>Magnoliopsida</taxon>
        <taxon>Liliopsida</taxon>
        <taxon>Poales</taxon>
        <taxon>Poaceae</taxon>
        <taxon>PACMAD clade</taxon>
        <taxon>Panicoideae</taxon>
        <taxon>Panicodae</taxon>
        <taxon>Paniceae</taxon>
        <taxon>Panicinae</taxon>
        <taxon>Panicum</taxon>
        <taxon>Panicum sect. Hiantes</taxon>
    </lineage>
</organism>
<dbReference type="EMBL" id="CM029044">
    <property type="protein sequence ID" value="KAG2606072.1"/>
    <property type="molecule type" value="Genomic_DNA"/>
</dbReference>
<dbReference type="PANTHER" id="PTHR45786:SF74">
    <property type="entry name" value="ATP-DEPENDENT DNA HELICASE"/>
    <property type="match status" value="1"/>
</dbReference>
<keyword evidence="2" id="KW-1185">Reference proteome</keyword>
<protein>
    <submittedName>
        <fullName evidence="1">Uncharacterized protein</fullName>
    </submittedName>
</protein>
<gene>
    <name evidence="1" type="ORF">PVAP13_4NG161242</name>
</gene>
<name>A0A8T0T318_PANVG</name>
<dbReference type="AlphaFoldDB" id="A0A8T0T318"/>